<dbReference type="Proteomes" id="UP000281604">
    <property type="component" value="Unassembled WGS sequence"/>
</dbReference>
<evidence type="ECO:0000313" key="2">
    <source>
        <dbReference type="Proteomes" id="UP000281604"/>
    </source>
</evidence>
<protein>
    <submittedName>
        <fullName evidence="1">Uncharacterized protein</fullName>
    </submittedName>
</protein>
<proteinExistence type="predicted"/>
<dbReference type="AlphaFoldDB" id="A0A3M4AM21"/>
<dbReference type="EMBL" id="RBQE01000235">
    <property type="protein sequence ID" value="RMP07752.1"/>
    <property type="molecule type" value="Genomic_DNA"/>
</dbReference>
<reference evidence="1 2" key="1">
    <citation type="submission" date="2018-08" db="EMBL/GenBank/DDBJ databases">
        <title>Recombination of ecologically and evolutionarily significant loci maintains genetic cohesion in the Pseudomonas syringae species complex.</title>
        <authorList>
            <person name="Dillon M."/>
            <person name="Thakur S."/>
            <person name="Almeida R.N.D."/>
            <person name="Weir B.S."/>
            <person name="Guttman D.S."/>
        </authorList>
    </citation>
    <scope>NUCLEOTIDE SEQUENCE [LARGE SCALE GENOMIC DNA]</scope>
    <source>
        <strain evidence="1 2">ICMP 3706</strain>
    </source>
</reference>
<name>A0A3M4AM21_9PSED</name>
<comment type="caution">
    <text evidence="1">The sequence shown here is derived from an EMBL/GenBank/DDBJ whole genome shotgun (WGS) entry which is preliminary data.</text>
</comment>
<gene>
    <name evidence="1" type="ORF">ALQ30_05627</name>
</gene>
<accession>A0A3M4AM21</accession>
<sequence length="706" mass="76502">MNLPQGSCEGRGAAIGSKGVLIMVDSKTTLTPEQSKAARIAYRLARSQRGMDLKAELAVAQVANIVDPTDGTLNKDVLLGTSLDVTLAQWAQLVTGDNESDTFFIDWAVGEVPADDGFLEVFTGTVTAPVAVGTFPKLINIPLATLSPGFPKPADGVYSLRYRIRQPNDQETISPLLKLIVDTTPPGGQSEPGSMVLATAQLTQEFLDNNPGGLVGTLPDYGDWQAGDKVAFYWVNGVLPVDPVELPSPIGFVSVDNATNNTVTFPVSAIEGSTDEAYYVAYFLFDKATNRSRLSAYTRIDVALGLLPDNLKDPLVPLALPMDNLINLPDARMGVEVLIESFDNWKPTDRIEVTWGTAVLWPEYMGEVPQFPFSVRVPDTVLRDQYDQATGGDQPTTVSYRVLRGVVPSAVKSISVNVNFSTIGPYPVPDPDPDWPDPVNDQLLPVEVYGEVSNELNVLKLSDDKKDASVRFKLYDPLLPGEVVDFYWGASYVPEVQYTVADTDAAGDEREVKIPWIYIEFEGNRPDLPVHYSIRAADSENTQQSPDTRVDVSAVVITPDAPVFEGTSSGGWLNCTSLYKDPANPSSGEPGVRVAVPDLSNYLATGDTVTLYWNAFPPDPNDDTPISGAEKTEDIVLGDDYPVTGFTWLVTPYATHLLPTYDPAGHGIDARGKIKYSFTLKGSTITSLETTAKVGMYWANGACPIV</sequence>
<evidence type="ECO:0000313" key="1">
    <source>
        <dbReference type="EMBL" id="RMP07752.1"/>
    </source>
</evidence>
<organism evidence="1 2">
    <name type="scientific">Pseudomonas syringae pv. persicae</name>
    <dbReference type="NCBI Taxonomy" id="237306"/>
    <lineage>
        <taxon>Bacteria</taxon>
        <taxon>Pseudomonadati</taxon>
        <taxon>Pseudomonadota</taxon>
        <taxon>Gammaproteobacteria</taxon>
        <taxon>Pseudomonadales</taxon>
        <taxon>Pseudomonadaceae</taxon>
        <taxon>Pseudomonas</taxon>
    </lineage>
</organism>